<evidence type="ECO:0000313" key="4">
    <source>
        <dbReference type="Proteomes" id="UP000799444"/>
    </source>
</evidence>
<dbReference type="Gene3D" id="3.90.190.10">
    <property type="entry name" value="Protein tyrosine phosphatase superfamily"/>
    <property type="match status" value="1"/>
</dbReference>
<protein>
    <recommendedName>
        <fullName evidence="2">Tyrosine specific protein phosphatases domain-containing protein</fullName>
    </recommendedName>
</protein>
<dbReference type="InterPro" id="IPR016130">
    <property type="entry name" value="Tyr_Pase_AS"/>
</dbReference>
<reference evidence="3" key="1">
    <citation type="journal article" date="2020" name="Stud. Mycol.">
        <title>101 Dothideomycetes genomes: a test case for predicting lifestyles and emergence of pathogens.</title>
        <authorList>
            <person name="Haridas S."/>
            <person name="Albert R."/>
            <person name="Binder M."/>
            <person name="Bloem J."/>
            <person name="Labutti K."/>
            <person name="Salamov A."/>
            <person name="Andreopoulos B."/>
            <person name="Baker S."/>
            <person name="Barry K."/>
            <person name="Bills G."/>
            <person name="Bluhm B."/>
            <person name="Cannon C."/>
            <person name="Castanera R."/>
            <person name="Culley D."/>
            <person name="Daum C."/>
            <person name="Ezra D."/>
            <person name="Gonzalez J."/>
            <person name="Henrissat B."/>
            <person name="Kuo A."/>
            <person name="Liang C."/>
            <person name="Lipzen A."/>
            <person name="Lutzoni F."/>
            <person name="Magnuson J."/>
            <person name="Mondo S."/>
            <person name="Nolan M."/>
            <person name="Ohm R."/>
            <person name="Pangilinan J."/>
            <person name="Park H.-J."/>
            <person name="Ramirez L."/>
            <person name="Alfaro M."/>
            <person name="Sun H."/>
            <person name="Tritt A."/>
            <person name="Yoshinaga Y."/>
            <person name="Zwiers L.-H."/>
            <person name="Turgeon B."/>
            <person name="Goodwin S."/>
            <person name="Spatafora J."/>
            <person name="Crous P."/>
            <person name="Grigoriev I."/>
        </authorList>
    </citation>
    <scope>NUCLEOTIDE SEQUENCE</scope>
    <source>
        <strain evidence="3">CBS 125425</strain>
    </source>
</reference>
<feature type="compositionally biased region" description="Pro residues" evidence="1">
    <location>
        <begin position="1"/>
        <end position="18"/>
    </location>
</feature>
<dbReference type="PROSITE" id="PS50056">
    <property type="entry name" value="TYR_PHOSPHATASE_2"/>
    <property type="match status" value="1"/>
</dbReference>
<feature type="region of interest" description="Disordered" evidence="1">
    <location>
        <begin position="1"/>
        <end position="21"/>
    </location>
</feature>
<keyword evidence="4" id="KW-1185">Reference proteome</keyword>
<dbReference type="EMBL" id="ML996267">
    <property type="protein sequence ID" value="KAF2728779.1"/>
    <property type="molecule type" value="Genomic_DNA"/>
</dbReference>
<gene>
    <name evidence="3" type="ORF">EJ04DRAFT_476837</name>
</gene>
<dbReference type="OrthoDB" id="449382at2759"/>
<sequence>MPTSPPPNQPHLPSPPFHTIPNLSNLRDPALLLSTIRPNTLFRSADPSRLDRTGWIALRALGITHIFDLRSAPEITKASSSSSTSTSTDGDGDGDANANADVRPAWMEMMQAAGVSRTWVPVFEEADYSPERLAQRYLKYMSEDTEGFVMAYADILAHAGGAFREILVHLSRMADSGAAQGVLVHCTAGKDRTGVFLGVLFEFLGVERERIAEEYQLTEIGLRHVRDEVVGRLMAAEGFRGYLLGMMEGEVSAEEMEKLRMQSGEEGIPLHVWERGRLAALRMVGARRESMLGALEMVDRVYGGAEAYMRKECGLGDQELEGLRRNLVVGALLSGRL</sequence>
<dbReference type="Proteomes" id="UP000799444">
    <property type="component" value="Unassembled WGS sequence"/>
</dbReference>
<dbReference type="AlphaFoldDB" id="A0A9P4QPM8"/>
<dbReference type="PANTHER" id="PTHR31126:SF1">
    <property type="entry name" value="TYROSINE SPECIFIC PROTEIN PHOSPHATASES DOMAIN-CONTAINING PROTEIN"/>
    <property type="match status" value="1"/>
</dbReference>
<accession>A0A9P4QPM8</accession>
<comment type="caution">
    <text evidence="3">The sequence shown here is derived from an EMBL/GenBank/DDBJ whole genome shotgun (WGS) entry which is preliminary data.</text>
</comment>
<dbReference type="PANTHER" id="PTHR31126">
    <property type="entry name" value="TYROSINE-PROTEIN PHOSPHATASE"/>
    <property type="match status" value="1"/>
</dbReference>
<feature type="compositionally biased region" description="Low complexity" evidence="1">
    <location>
        <begin position="79"/>
        <end position="89"/>
    </location>
</feature>
<evidence type="ECO:0000313" key="3">
    <source>
        <dbReference type="EMBL" id="KAF2728779.1"/>
    </source>
</evidence>
<dbReference type="Pfam" id="PF13350">
    <property type="entry name" value="Y_phosphatase3"/>
    <property type="match status" value="1"/>
</dbReference>
<dbReference type="SUPFAM" id="SSF52799">
    <property type="entry name" value="(Phosphotyrosine protein) phosphatases II"/>
    <property type="match status" value="1"/>
</dbReference>
<dbReference type="InterPro" id="IPR029021">
    <property type="entry name" value="Prot-tyrosine_phosphatase-like"/>
</dbReference>
<proteinExistence type="predicted"/>
<name>A0A9P4QPM8_9PLEO</name>
<dbReference type="InterPro" id="IPR026893">
    <property type="entry name" value="Tyr/Ser_Pase_IphP-type"/>
</dbReference>
<evidence type="ECO:0000256" key="1">
    <source>
        <dbReference type="SAM" id="MobiDB-lite"/>
    </source>
</evidence>
<feature type="domain" description="Tyrosine specific protein phosphatases" evidence="2">
    <location>
        <begin position="161"/>
        <end position="230"/>
    </location>
</feature>
<feature type="region of interest" description="Disordered" evidence="1">
    <location>
        <begin position="75"/>
        <end position="99"/>
    </location>
</feature>
<organism evidence="3 4">
    <name type="scientific">Polyplosphaeria fusca</name>
    <dbReference type="NCBI Taxonomy" id="682080"/>
    <lineage>
        <taxon>Eukaryota</taxon>
        <taxon>Fungi</taxon>
        <taxon>Dikarya</taxon>
        <taxon>Ascomycota</taxon>
        <taxon>Pezizomycotina</taxon>
        <taxon>Dothideomycetes</taxon>
        <taxon>Pleosporomycetidae</taxon>
        <taxon>Pleosporales</taxon>
        <taxon>Tetraplosphaeriaceae</taxon>
        <taxon>Polyplosphaeria</taxon>
    </lineage>
</organism>
<dbReference type="GO" id="GO:0004721">
    <property type="term" value="F:phosphoprotein phosphatase activity"/>
    <property type="evidence" value="ECO:0007669"/>
    <property type="project" value="InterPro"/>
</dbReference>
<dbReference type="PROSITE" id="PS00383">
    <property type="entry name" value="TYR_PHOSPHATASE_1"/>
    <property type="match status" value="1"/>
</dbReference>
<evidence type="ECO:0000259" key="2">
    <source>
        <dbReference type="PROSITE" id="PS50056"/>
    </source>
</evidence>
<dbReference type="InterPro" id="IPR000387">
    <property type="entry name" value="Tyr_Pase_dom"/>
</dbReference>